<evidence type="ECO:0000256" key="2">
    <source>
        <dbReference type="ARBA" id="ARBA00022448"/>
    </source>
</evidence>
<dbReference type="PANTHER" id="PTHR35038:SF10">
    <property type="entry name" value="HIGH-MOLECULAR-WEIGHT CYTOCHROME C"/>
    <property type="match status" value="1"/>
</dbReference>
<dbReference type="Gene3D" id="1.10.1130.10">
    <property type="entry name" value="Flavocytochrome C3, Chain A"/>
    <property type="match status" value="1"/>
</dbReference>
<dbReference type="AlphaFoldDB" id="F2KNB7"/>
<evidence type="ECO:0000256" key="6">
    <source>
        <dbReference type="ARBA" id="ARBA00022982"/>
    </source>
</evidence>
<feature type="domain" description="Tetrahaem cytochrome" evidence="9">
    <location>
        <begin position="120"/>
        <end position="203"/>
    </location>
</feature>
<gene>
    <name evidence="10" type="ordered locus">Arcve_1313</name>
</gene>
<evidence type="ECO:0000256" key="1">
    <source>
        <dbReference type="ARBA" id="ARBA00004196"/>
    </source>
</evidence>
<comment type="subcellular location">
    <subcellularLocation>
        <location evidence="1">Cell envelope</location>
    </subcellularLocation>
</comment>
<dbReference type="HOGENOM" id="CLU_817855_0_0_2"/>
<dbReference type="STRING" id="693661.Arcve_1313"/>
<dbReference type="InterPro" id="IPR051829">
    <property type="entry name" value="Multiheme_Cytochr_ET"/>
</dbReference>
<dbReference type="RefSeq" id="WP_013683981.1">
    <property type="nucleotide sequence ID" value="NC_015320.1"/>
</dbReference>
<evidence type="ECO:0000256" key="8">
    <source>
        <dbReference type="SAM" id="Phobius"/>
    </source>
</evidence>
<dbReference type="OrthoDB" id="141453at2157"/>
<dbReference type="eggNOG" id="arCOG13396">
    <property type="taxonomic scope" value="Archaea"/>
</dbReference>
<dbReference type="KEGG" id="ave:Arcve_1313"/>
<protein>
    <recommendedName>
        <fullName evidence="9">Tetrahaem cytochrome domain-containing protein</fullName>
    </recommendedName>
</protein>
<dbReference type="Gene3D" id="3.90.10.10">
    <property type="entry name" value="Cytochrome C3"/>
    <property type="match status" value="1"/>
</dbReference>
<keyword evidence="7" id="KW-0408">Iron</keyword>
<evidence type="ECO:0000256" key="3">
    <source>
        <dbReference type="ARBA" id="ARBA00022617"/>
    </source>
</evidence>
<keyword evidence="8" id="KW-0812">Transmembrane</keyword>
<evidence type="ECO:0000256" key="4">
    <source>
        <dbReference type="ARBA" id="ARBA00022723"/>
    </source>
</evidence>
<evidence type="ECO:0000256" key="7">
    <source>
        <dbReference type="ARBA" id="ARBA00023004"/>
    </source>
</evidence>
<accession>F2KNB7</accession>
<name>F2KNB7_ARCVS</name>
<keyword evidence="8" id="KW-0472">Membrane</keyword>
<dbReference type="GO" id="GO:0046872">
    <property type="term" value="F:metal ion binding"/>
    <property type="evidence" value="ECO:0007669"/>
    <property type="project" value="UniProtKB-KW"/>
</dbReference>
<dbReference type="GeneID" id="10394434"/>
<dbReference type="Pfam" id="PF14537">
    <property type="entry name" value="Cytochrom_c3_2"/>
    <property type="match status" value="1"/>
</dbReference>
<proteinExistence type="predicted"/>
<keyword evidence="8" id="KW-1133">Transmembrane helix</keyword>
<evidence type="ECO:0000313" key="10">
    <source>
        <dbReference type="EMBL" id="AEA47319.1"/>
    </source>
</evidence>
<keyword evidence="11" id="KW-1185">Reference proteome</keyword>
<sequence>MRGILVAILVIIVMLIHPVAAIESSCMQCHESVAVNYSKSLHYTIEGIKTGFQQGSGKTLGIDVPAYCLDCHVENCTECHKVHKQLPNMTDCVNCHKDQIGVNYIGYLAEMMKKAPHADVHYKKGFECLDCHSLDEVHGDGNAYTFGEQAVKITCEDCHIKGLVVDGKKATPYDPNILAHKLHRDISCFACHADYYQTCSNCHLDTGEFDKLSTDEFHILRYNGLLYPAHVMTTSYEGKTSKSAGTVMPHTITAKARDCEECHDKEKEVFLVGFDGRLVGPPGVELADPPSKLAIDLSSFGINFKVDITQLGTLIILAVLGGIAVHLAKRRITLGRWVG</sequence>
<dbReference type="InterPro" id="IPR036280">
    <property type="entry name" value="Multihaem_cyt_sf"/>
</dbReference>
<keyword evidence="4" id="KW-0479">Metal-binding</keyword>
<evidence type="ECO:0000259" key="9">
    <source>
        <dbReference type="Pfam" id="PF14537"/>
    </source>
</evidence>
<dbReference type="SUPFAM" id="SSF48695">
    <property type="entry name" value="Multiheme cytochromes"/>
    <property type="match status" value="1"/>
</dbReference>
<keyword evidence="5" id="KW-0732">Signal</keyword>
<keyword evidence="2" id="KW-0813">Transport</keyword>
<reference evidence="10 11" key="1">
    <citation type="submission" date="2011-03" db="EMBL/GenBank/DDBJ databases">
        <title>The complete genome of Archaeoglobus veneficus SNP6.</title>
        <authorList>
            <consortium name="US DOE Joint Genome Institute (JGI-PGF)"/>
            <person name="Lucas S."/>
            <person name="Copeland A."/>
            <person name="Lapidus A."/>
            <person name="Bruce D."/>
            <person name="Goodwin L."/>
            <person name="Pitluck S."/>
            <person name="Kyrpides N."/>
            <person name="Mavromatis K."/>
            <person name="Pagani I."/>
            <person name="Ivanova N."/>
            <person name="Mikhailova N."/>
            <person name="Lu M."/>
            <person name="Detter J.C."/>
            <person name="Tapia R."/>
            <person name="Han C."/>
            <person name="Land M."/>
            <person name="Hauser L."/>
            <person name="Markowitz V."/>
            <person name="Cheng J.-F."/>
            <person name="Hugenholtz P."/>
            <person name="Woyke T."/>
            <person name="Wu D."/>
            <person name="Spring S."/>
            <person name="Brambilla E."/>
            <person name="Klenk H.-P."/>
            <person name="Eisen J.A."/>
        </authorList>
    </citation>
    <scope>NUCLEOTIDE SEQUENCE [LARGE SCALE GENOMIC DNA]</scope>
    <source>
        <strain>SNP6</strain>
    </source>
</reference>
<evidence type="ECO:0000313" key="11">
    <source>
        <dbReference type="Proteomes" id="UP000008136"/>
    </source>
</evidence>
<dbReference type="EMBL" id="CP002588">
    <property type="protein sequence ID" value="AEA47319.1"/>
    <property type="molecule type" value="Genomic_DNA"/>
</dbReference>
<dbReference type="InterPro" id="IPR012286">
    <property type="entry name" value="Tetrahaem_cytochrome"/>
</dbReference>
<dbReference type="PANTHER" id="PTHR35038">
    <property type="entry name" value="DISSIMILATORY SULFITE REDUCTASE SIRA"/>
    <property type="match status" value="1"/>
</dbReference>
<keyword evidence="6" id="KW-0249">Electron transport</keyword>
<organism evidence="10 11">
    <name type="scientific">Archaeoglobus veneficus (strain DSM 11195 / SNP6)</name>
    <dbReference type="NCBI Taxonomy" id="693661"/>
    <lineage>
        <taxon>Archaea</taxon>
        <taxon>Methanobacteriati</taxon>
        <taxon>Methanobacteriota</taxon>
        <taxon>Archaeoglobi</taxon>
        <taxon>Archaeoglobales</taxon>
        <taxon>Archaeoglobaceae</taxon>
        <taxon>Archaeoglobus</taxon>
    </lineage>
</organism>
<keyword evidence="3" id="KW-0349">Heme</keyword>
<evidence type="ECO:0000256" key="5">
    <source>
        <dbReference type="ARBA" id="ARBA00022729"/>
    </source>
</evidence>
<feature type="transmembrane region" description="Helical" evidence="8">
    <location>
        <begin position="308"/>
        <end position="328"/>
    </location>
</feature>
<dbReference type="Proteomes" id="UP000008136">
    <property type="component" value="Chromosome"/>
</dbReference>